<reference evidence="4" key="1">
    <citation type="submission" date="2023-02" db="EMBL/GenBank/DDBJ databases">
        <title>Genome of Flavobacteriaceae gen. nov. sp. strain F89.</title>
        <authorList>
            <person name="Wang Y."/>
        </authorList>
    </citation>
    <scope>NUCLEOTIDE SEQUENCE</scope>
    <source>
        <strain evidence="4">F89</strain>
    </source>
</reference>
<dbReference type="AlphaFoldDB" id="A0AAE3ERG6"/>
<dbReference type="InterPro" id="IPR041218">
    <property type="entry name" value="DUF5606"/>
</dbReference>
<feature type="region of interest" description="Disordered" evidence="1">
    <location>
        <begin position="128"/>
        <end position="162"/>
    </location>
</feature>
<dbReference type="RefSeq" id="WP_317901026.1">
    <property type="nucleotide sequence ID" value="NZ_JAIRBC010000004.1"/>
</dbReference>
<name>A0AAE3ERG6_9FLAO</name>
<dbReference type="Pfam" id="PF18347">
    <property type="entry name" value="DUF5606"/>
    <property type="match status" value="1"/>
</dbReference>
<feature type="domain" description="DUF6852" evidence="3">
    <location>
        <begin position="51"/>
        <end position="120"/>
    </location>
</feature>
<evidence type="ECO:0000313" key="4">
    <source>
        <dbReference type="EMBL" id="MCG2459882.1"/>
    </source>
</evidence>
<sequence>MSLDKILSIGGKPGLYKLLTQTRSGFVAESLLDGKKINVGFSSNVSVLSEIAIYTLEEEVPLREVFQKIQDKEGGKKTSVSHKDDKLKLEEYFFEVLPDYDEDRVYPSDIKKIVQWYNLLSDKGITDFSSEEENENEVTEQKEGEVLDESKKNMDASDDAPE</sequence>
<proteinExistence type="predicted"/>
<feature type="compositionally biased region" description="Acidic residues" evidence="1">
    <location>
        <begin position="129"/>
        <end position="138"/>
    </location>
</feature>
<dbReference type="Pfam" id="PF21186">
    <property type="entry name" value="DUF6852"/>
    <property type="match status" value="1"/>
</dbReference>
<dbReference type="InterPro" id="IPR049280">
    <property type="entry name" value="DUF6852"/>
</dbReference>
<feature type="domain" description="DUF5606" evidence="2">
    <location>
        <begin position="3"/>
        <end position="48"/>
    </location>
</feature>
<dbReference type="InterPro" id="IPR049282">
    <property type="entry name" value="BVU_3817_N_sf"/>
</dbReference>
<organism evidence="4 5">
    <name type="scientific">Cerina litoralis</name>
    <dbReference type="NCBI Taxonomy" id="2874477"/>
    <lineage>
        <taxon>Bacteria</taxon>
        <taxon>Pseudomonadati</taxon>
        <taxon>Bacteroidota</taxon>
        <taxon>Flavobacteriia</taxon>
        <taxon>Flavobacteriales</taxon>
        <taxon>Flavobacteriaceae</taxon>
        <taxon>Cerina</taxon>
    </lineage>
</organism>
<evidence type="ECO:0000313" key="5">
    <source>
        <dbReference type="Proteomes" id="UP001200642"/>
    </source>
</evidence>
<dbReference type="InterPro" id="IPR049281">
    <property type="entry name" value="BVU_3817-like_C_sf"/>
</dbReference>
<evidence type="ECO:0000259" key="2">
    <source>
        <dbReference type="Pfam" id="PF18347"/>
    </source>
</evidence>
<evidence type="ECO:0000259" key="3">
    <source>
        <dbReference type="Pfam" id="PF21186"/>
    </source>
</evidence>
<keyword evidence="5" id="KW-1185">Reference proteome</keyword>
<dbReference type="Proteomes" id="UP001200642">
    <property type="component" value="Unassembled WGS sequence"/>
</dbReference>
<dbReference type="EMBL" id="JAIRBC010000004">
    <property type="protein sequence ID" value="MCG2459882.1"/>
    <property type="molecule type" value="Genomic_DNA"/>
</dbReference>
<evidence type="ECO:0000256" key="1">
    <source>
        <dbReference type="SAM" id="MobiDB-lite"/>
    </source>
</evidence>
<protein>
    <submittedName>
        <fullName evidence="4">DUF5606 domain-containing protein</fullName>
    </submittedName>
</protein>
<feature type="compositionally biased region" description="Basic and acidic residues" evidence="1">
    <location>
        <begin position="139"/>
        <end position="155"/>
    </location>
</feature>
<comment type="caution">
    <text evidence="4">The sequence shown here is derived from an EMBL/GenBank/DDBJ whole genome shotgun (WGS) entry which is preliminary data.</text>
</comment>
<gene>
    <name evidence="4" type="ORF">K8352_03920</name>
</gene>
<dbReference type="Gene3D" id="1.10.10.1650">
    <property type="match status" value="1"/>
</dbReference>
<dbReference type="Gene3D" id="2.30.30.730">
    <property type="match status" value="1"/>
</dbReference>
<accession>A0AAE3ERG6</accession>